<reference evidence="10" key="2">
    <citation type="journal article" date="2010" name="Appl. Environ. Microbiol.">
        <title>Comparative analysis of acidobacterial genomic fragments from terrestrial and aquatic metagenomic libraries, with emphasis on acidobacteria subdivision 6.</title>
        <authorList>
            <person name="Kielak A.M."/>
            <person name="van Veen J.A."/>
            <person name="Kowalchuk G.A."/>
        </authorList>
    </citation>
    <scope>NUCLEOTIDE SEQUENCE</scope>
</reference>
<feature type="transmembrane region" description="Helical" evidence="7">
    <location>
        <begin position="142"/>
        <end position="171"/>
    </location>
</feature>
<organism evidence="10">
    <name type="scientific">uncultured bacterium 270</name>
    <dbReference type="NCBI Taxonomy" id="698387"/>
    <lineage>
        <taxon>Bacteria</taxon>
        <taxon>environmental samples</taxon>
    </lineage>
</organism>
<evidence type="ECO:0000256" key="6">
    <source>
        <dbReference type="ARBA" id="ARBA00038076"/>
    </source>
</evidence>
<feature type="domain" description="MacB-like periplasmic core" evidence="9">
    <location>
        <begin position="3"/>
        <end position="86"/>
    </location>
</feature>
<dbReference type="EMBL" id="GU260709">
    <property type="protein sequence ID" value="ADC36023.1"/>
    <property type="molecule type" value="Genomic_DNA"/>
</dbReference>
<sequence>MLPGYFETLRIPLLRGRYFVVQDRPGSEPVALIDDSFAQRFFVGLDPIGQRLKMPWGTFTIAGVVGGVRTTALDLEIRPTIYFSGQQTPIPGSTLVIRSRLPIATIEDSIQRMVARIDPNEPVYNVMPLQTFIDRSVKTRRFIATLTNVFASAGIALAALGLFGLLSYVVALRRREIGIRMAVGASSQAIALLICRGGIPLVAIGTLLGAMVAVGARHLIASQLYGTQFDDVGTWAAVLGIVTAVGLLACSGPAWRAARTDPVGALRDE</sequence>
<comment type="similarity">
    <text evidence="6">Belongs to the ABC-4 integral membrane protein family.</text>
</comment>
<evidence type="ECO:0000256" key="1">
    <source>
        <dbReference type="ARBA" id="ARBA00004651"/>
    </source>
</evidence>
<keyword evidence="2" id="KW-1003">Cell membrane</keyword>
<dbReference type="PANTHER" id="PTHR30572">
    <property type="entry name" value="MEMBRANE COMPONENT OF TRANSPORTER-RELATED"/>
    <property type="match status" value="1"/>
</dbReference>
<dbReference type="InterPro" id="IPR050250">
    <property type="entry name" value="Macrolide_Exporter_MacB"/>
</dbReference>
<name>E3T6S9_9BACT</name>
<keyword evidence="3 7" id="KW-0812">Transmembrane</keyword>
<keyword evidence="4 7" id="KW-1133">Transmembrane helix</keyword>
<dbReference type="InterPro" id="IPR003838">
    <property type="entry name" value="ABC3_permease_C"/>
</dbReference>
<feature type="transmembrane region" description="Helical" evidence="7">
    <location>
        <begin position="232"/>
        <end position="250"/>
    </location>
</feature>
<dbReference type="Pfam" id="PF02687">
    <property type="entry name" value="FtsX"/>
    <property type="match status" value="1"/>
</dbReference>
<comment type="subcellular location">
    <subcellularLocation>
        <location evidence="1">Cell membrane</location>
        <topology evidence="1">Multi-pass membrane protein</topology>
    </subcellularLocation>
</comment>
<accession>E3T6S9</accession>
<evidence type="ECO:0000259" key="8">
    <source>
        <dbReference type="Pfam" id="PF02687"/>
    </source>
</evidence>
<reference evidence="10" key="1">
    <citation type="submission" date="2009-12" db="EMBL/GenBank/DDBJ databases">
        <authorList>
            <person name="Kielak A."/>
            <person name="van Veen J.A."/>
            <person name="Kowalchuk G.A."/>
        </authorList>
    </citation>
    <scope>NUCLEOTIDE SEQUENCE</scope>
</reference>
<evidence type="ECO:0000256" key="4">
    <source>
        <dbReference type="ARBA" id="ARBA00022989"/>
    </source>
</evidence>
<evidence type="ECO:0000313" key="10">
    <source>
        <dbReference type="EMBL" id="ADC36023.1"/>
    </source>
</evidence>
<evidence type="ECO:0000256" key="2">
    <source>
        <dbReference type="ARBA" id="ARBA00022475"/>
    </source>
</evidence>
<dbReference type="AlphaFoldDB" id="E3T6S9"/>
<keyword evidence="5 7" id="KW-0472">Membrane</keyword>
<feature type="domain" description="ABC3 transporter permease C-terminal" evidence="8">
    <location>
        <begin position="149"/>
        <end position="262"/>
    </location>
</feature>
<dbReference type="PANTHER" id="PTHR30572:SF4">
    <property type="entry name" value="ABC TRANSPORTER PERMEASE YTRF"/>
    <property type="match status" value="1"/>
</dbReference>
<dbReference type="GO" id="GO:0005886">
    <property type="term" value="C:plasma membrane"/>
    <property type="evidence" value="ECO:0007669"/>
    <property type="project" value="UniProtKB-SubCell"/>
</dbReference>
<protein>
    <submittedName>
        <fullName evidence="10">Uncharacterized protein</fullName>
    </submittedName>
</protein>
<evidence type="ECO:0000256" key="7">
    <source>
        <dbReference type="SAM" id="Phobius"/>
    </source>
</evidence>
<dbReference type="InterPro" id="IPR025857">
    <property type="entry name" value="MacB_PCD"/>
</dbReference>
<dbReference type="Pfam" id="PF12704">
    <property type="entry name" value="MacB_PCD"/>
    <property type="match status" value="1"/>
</dbReference>
<evidence type="ECO:0000256" key="3">
    <source>
        <dbReference type="ARBA" id="ARBA00022692"/>
    </source>
</evidence>
<dbReference type="GO" id="GO:0022857">
    <property type="term" value="F:transmembrane transporter activity"/>
    <property type="evidence" value="ECO:0007669"/>
    <property type="project" value="TreeGrafter"/>
</dbReference>
<feature type="transmembrane region" description="Helical" evidence="7">
    <location>
        <begin position="201"/>
        <end position="220"/>
    </location>
</feature>
<evidence type="ECO:0000256" key="5">
    <source>
        <dbReference type="ARBA" id="ARBA00023136"/>
    </source>
</evidence>
<proteinExistence type="inferred from homology"/>
<evidence type="ECO:0000259" key="9">
    <source>
        <dbReference type="Pfam" id="PF12704"/>
    </source>
</evidence>